<dbReference type="EMBL" id="CP036281">
    <property type="protein sequence ID" value="QDU78607.1"/>
    <property type="molecule type" value="Genomic_DNA"/>
</dbReference>
<feature type="domain" description="SnoaL-like" evidence="1">
    <location>
        <begin position="14"/>
        <end position="135"/>
    </location>
</feature>
<dbReference type="OrthoDB" id="9795306at2"/>
<dbReference type="Proteomes" id="UP000317178">
    <property type="component" value="Chromosome"/>
</dbReference>
<sequence length="161" mass="18664">MTTYQNNTADENMIREMIDKWSRALEAKDLDGLTADYVQDAILFDAIPPYKTVGVENIRNVWANCLPHFPESFRSEHRDLEIHVEGNTAFMYGLHHFIPDDPQHPCGMTWMRITVAYRKIEGKWKVIHEHASIPFNPLNNTAWTIDDPDKLDAPDWSQPEA</sequence>
<protein>
    <recommendedName>
        <fullName evidence="1">SnoaL-like domain-containing protein</fullName>
    </recommendedName>
</protein>
<dbReference type="KEGG" id="plon:Pla110_03110"/>
<accession>A0A518CHA4</accession>
<dbReference type="InterPro" id="IPR037401">
    <property type="entry name" value="SnoaL-like"/>
</dbReference>
<dbReference type="Gene3D" id="3.10.450.50">
    <property type="match status" value="1"/>
</dbReference>
<dbReference type="RefSeq" id="WP_144992501.1">
    <property type="nucleotide sequence ID" value="NZ_CP036281.1"/>
</dbReference>
<keyword evidence="3" id="KW-1185">Reference proteome</keyword>
<dbReference type="InterPro" id="IPR032710">
    <property type="entry name" value="NTF2-like_dom_sf"/>
</dbReference>
<gene>
    <name evidence="2" type="ORF">Pla110_03110</name>
</gene>
<reference evidence="2 3" key="1">
    <citation type="submission" date="2019-02" db="EMBL/GenBank/DDBJ databases">
        <title>Deep-cultivation of Planctomycetes and their phenomic and genomic characterization uncovers novel biology.</title>
        <authorList>
            <person name="Wiegand S."/>
            <person name="Jogler M."/>
            <person name="Boedeker C."/>
            <person name="Pinto D."/>
            <person name="Vollmers J."/>
            <person name="Rivas-Marin E."/>
            <person name="Kohn T."/>
            <person name="Peeters S.H."/>
            <person name="Heuer A."/>
            <person name="Rast P."/>
            <person name="Oberbeckmann S."/>
            <person name="Bunk B."/>
            <person name="Jeske O."/>
            <person name="Meyerdierks A."/>
            <person name="Storesund J.E."/>
            <person name="Kallscheuer N."/>
            <person name="Luecker S."/>
            <person name="Lage O.M."/>
            <person name="Pohl T."/>
            <person name="Merkel B.J."/>
            <person name="Hornburger P."/>
            <person name="Mueller R.-W."/>
            <person name="Bruemmer F."/>
            <person name="Labrenz M."/>
            <person name="Spormann A.M."/>
            <person name="Op den Camp H."/>
            <person name="Overmann J."/>
            <person name="Amann R."/>
            <person name="Jetten M.S.M."/>
            <person name="Mascher T."/>
            <person name="Medema M.H."/>
            <person name="Devos D.P."/>
            <person name="Kaster A.-K."/>
            <person name="Ovreas L."/>
            <person name="Rohde M."/>
            <person name="Galperin M.Y."/>
            <person name="Jogler C."/>
        </authorList>
    </citation>
    <scope>NUCLEOTIDE SEQUENCE [LARGE SCALE GENOMIC DNA]</scope>
    <source>
        <strain evidence="2 3">Pla110</strain>
    </source>
</reference>
<organism evidence="2 3">
    <name type="scientific">Polystyrenella longa</name>
    <dbReference type="NCBI Taxonomy" id="2528007"/>
    <lineage>
        <taxon>Bacteria</taxon>
        <taxon>Pseudomonadati</taxon>
        <taxon>Planctomycetota</taxon>
        <taxon>Planctomycetia</taxon>
        <taxon>Planctomycetales</taxon>
        <taxon>Planctomycetaceae</taxon>
        <taxon>Polystyrenella</taxon>
    </lineage>
</organism>
<evidence type="ECO:0000259" key="1">
    <source>
        <dbReference type="Pfam" id="PF13474"/>
    </source>
</evidence>
<name>A0A518CHA4_9PLAN</name>
<dbReference type="SUPFAM" id="SSF54427">
    <property type="entry name" value="NTF2-like"/>
    <property type="match status" value="1"/>
</dbReference>
<evidence type="ECO:0000313" key="3">
    <source>
        <dbReference type="Proteomes" id="UP000317178"/>
    </source>
</evidence>
<dbReference type="AlphaFoldDB" id="A0A518CHA4"/>
<evidence type="ECO:0000313" key="2">
    <source>
        <dbReference type="EMBL" id="QDU78607.1"/>
    </source>
</evidence>
<proteinExistence type="predicted"/>
<dbReference type="Pfam" id="PF13474">
    <property type="entry name" value="SnoaL_3"/>
    <property type="match status" value="1"/>
</dbReference>